<comment type="cofactor">
    <cofactor evidence="1">
        <name>FAD</name>
        <dbReference type="ChEBI" id="CHEBI:57692"/>
    </cofactor>
</comment>
<dbReference type="InterPro" id="IPR006181">
    <property type="entry name" value="D-amino_acid_oxidase_CS"/>
</dbReference>
<dbReference type="GO" id="GO:0005782">
    <property type="term" value="C:peroxisomal matrix"/>
    <property type="evidence" value="ECO:0007669"/>
    <property type="project" value="UniProtKB-SubCell"/>
</dbReference>
<protein>
    <submittedName>
        <fullName evidence="8">D-aspartate oxidase</fullName>
    </submittedName>
</protein>
<dbReference type="InterPro" id="IPR006076">
    <property type="entry name" value="FAD-dep_OxRdtase"/>
</dbReference>
<dbReference type="GO" id="GO:0071949">
    <property type="term" value="F:FAD binding"/>
    <property type="evidence" value="ECO:0007669"/>
    <property type="project" value="InterPro"/>
</dbReference>
<reference evidence="8 9" key="1">
    <citation type="journal article" date="2021" name="Elife">
        <title>Chloroplast acquisition without the gene transfer in kleptoplastic sea slugs, Plakobranchus ocellatus.</title>
        <authorList>
            <person name="Maeda T."/>
            <person name="Takahashi S."/>
            <person name="Yoshida T."/>
            <person name="Shimamura S."/>
            <person name="Takaki Y."/>
            <person name="Nagai Y."/>
            <person name="Toyoda A."/>
            <person name="Suzuki Y."/>
            <person name="Arimoto A."/>
            <person name="Ishii H."/>
            <person name="Satoh N."/>
            <person name="Nishiyama T."/>
            <person name="Hasebe M."/>
            <person name="Maruyama T."/>
            <person name="Minagawa J."/>
            <person name="Obokata J."/>
            <person name="Shigenobu S."/>
        </authorList>
    </citation>
    <scope>NUCLEOTIDE SEQUENCE [LARGE SCALE GENOMIC DNA]</scope>
</reference>
<dbReference type="PANTHER" id="PTHR11530">
    <property type="entry name" value="D-AMINO ACID OXIDASE"/>
    <property type="match status" value="1"/>
</dbReference>
<evidence type="ECO:0000256" key="5">
    <source>
        <dbReference type="ARBA" id="ARBA00022827"/>
    </source>
</evidence>
<dbReference type="InterPro" id="IPR023209">
    <property type="entry name" value="DAO"/>
</dbReference>
<evidence type="ECO:0000256" key="1">
    <source>
        <dbReference type="ARBA" id="ARBA00001974"/>
    </source>
</evidence>
<dbReference type="GO" id="GO:0003884">
    <property type="term" value="F:D-amino-acid oxidase activity"/>
    <property type="evidence" value="ECO:0007669"/>
    <property type="project" value="InterPro"/>
</dbReference>
<keyword evidence="4" id="KW-0285">Flavoprotein</keyword>
<sequence length="81" mass="9251">MRLEHATPLKSWAGLRPWREVVRLEPETIDVHGRRIKVIHNYGHGGSGITMHWGCALEVTAMVLEALGTEKEHIERMVSRL</sequence>
<accession>A0AAV4J8J6</accession>
<evidence type="ECO:0000256" key="4">
    <source>
        <dbReference type="ARBA" id="ARBA00022630"/>
    </source>
</evidence>
<dbReference type="Pfam" id="PF01266">
    <property type="entry name" value="DAO"/>
    <property type="match status" value="1"/>
</dbReference>
<comment type="similarity">
    <text evidence="3">Belongs to the DAMOX/DASOX family.</text>
</comment>
<evidence type="ECO:0000256" key="6">
    <source>
        <dbReference type="ARBA" id="ARBA00023002"/>
    </source>
</evidence>
<keyword evidence="5" id="KW-0274">FAD</keyword>
<evidence type="ECO:0000256" key="2">
    <source>
        <dbReference type="ARBA" id="ARBA00004253"/>
    </source>
</evidence>
<dbReference type="GO" id="GO:0019478">
    <property type="term" value="P:D-amino acid catabolic process"/>
    <property type="evidence" value="ECO:0007669"/>
    <property type="project" value="TreeGrafter"/>
</dbReference>
<comment type="caution">
    <text evidence="8">The sequence shown here is derived from an EMBL/GenBank/DDBJ whole genome shotgun (WGS) entry which is preliminary data.</text>
</comment>
<organism evidence="8 9">
    <name type="scientific">Elysia marginata</name>
    <dbReference type="NCBI Taxonomy" id="1093978"/>
    <lineage>
        <taxon>Eukaryota</taxon>
        <taxon>Metazoa</taxon>
        <taxon>Spiralia</taxon>
        <taxon>Lophotrochozoa</taxon>
        <taxon>Mollusca</taxon>
        <taxon>Gastropoda</taxon>
        <taxon>Heterobranchia</taxon>
        <taxon>Euthyneura</taxon>
        <taxon>Panpulmonata</taxon>
        <taxon>Sacoglossa</taxon>
        <taxon>Placobranchoidea</taxon>
        <taxon>Plakobranchidae</taxon>
        <taxon>Elysia</taxon>
    </lineage>
</organism>
<dbReference type="AlphaFoldDB" id="A0AAV4J8J6"/>
<dbReference type="PROSITE" id="PS00677">
    <property type="entry name" value="DAO"/>
    <property type="match status" value="1"/>
</dbReference>
<dbReference type="Gene3D" id="3.40.50.720">
    <property type="entry name" value="NAD(P)-binding Rossmann-like Domain"/>
    <property type="match status" value="1"/>
</dbReference>
<dbReference type="Proteomes" id="UP000762676">
    <property type="component" value="Unassembled WGS sequence"/>
</dbReference>
<evidence type="ECO:0000256" key="3">
    <source>
        <dbReference type="ARBA" id="ARBA00006730"/>
    </source>
</evidence>
<feature type="domain" description="FAD dependent oxidoreductase" evidence="7">
    <location>
        <begin position="8"/>
        <end position="61"/>
    </location>
</feature>
<evidence type="ECO:0000313" key="9">
    <source>
        <dbReference type="Proteomes" id="UP000762676"/>
    </source>
</evidence>
<dbReference type="PANTHER" id="PTHR11530:SF11">
    <property type="entry name" value="D-ASPARTATE OXIDASE"/>
    <property type="match status" value="1"/>
</dbReference>
<evidence type="ECO:0000259" key="7">
    <source>
        <dbReference type="Pfam" id="PF01266"/>
    </source>
</evidence>
<dbReference type="EMBL" id="BMAT01006638">
    <property type="protein sequence ID" value="GFS16926.1"/>
    <property type="molecule type" value="Genomic_DNA"/>
</dbReference>
<comment type="subcellular location">
    <subcellularLocation>
        <location evidence="2">Peroxisome matrix</location>
    </subcellularLocation>
</comment>
<evidence type="ECO:0000313" key="8">
    <source>
        <dbReference type="EMBL" id="GFS16926.1"/>
    </source>
</evidence>
<keyword evidence="9" id="KW-1185">Reference proteome</keyword>
<gene>
    <name evidence="8" type="ORF">ElyMa_003226300</name>
</gene>
<keyword evidence="6" id="KW-0560">Oxidoreductase</keyword>
<name>A0AAV4J8J6_9GAST</name>
<proteinExistence type="inferred from homology"/>